<accession>A0A8H4X6U8</accession>
<feature type="compositionally biased region" description="Basic and acidic residues" evidence="1">
    <location>
        <begin position="66"/>
        <end position="75"/>
    </location>
</feature>
<dbReference type="OrthoDB" id="10574865at2759"/>
<evidence type="ECO:0000256" key="1">
    <source>
        <dbReference type="SAM" id="MobiDB-lite"/>
    </source>
</evidence>
<keyword evidence="3" id="KW-1185">Reference proteome</keyword>
<sequence length="196" mass="22216">MPSDNPPPLPPRLCRDCRVSQPDDQFVNKKNPNLRTAKCLTCRHKQSNQEARFNNDNVTRASKRGNEAFTPEHRRASPQPPVTPVRQPPRAPQLFHRGINSQESPRTAEAHAQQAYIRRGHRMQRQAGEQPPITPTTSQLRPQTSQSEPQSQYQPKDNPYVCAVCGIARPRDLGNPPTRICVYYRSSAPEPSQLEL</sequence>
<proteinExistence type="predicted"/>
<dbReference type="Proteomes" id="UP000635477">
    <property type="component" value="Unassembled WGS sequence"/>
</dbReference>
<name>A0A8H4X6U8_9HYPO</name>
<evidence type="ECO:0000313" key="3">
    <source>
        <dbReference type="Proteomes" id="UP000635477"/>
    </source>
</evidence>
<reference evidence="2" key="1">
    <citation type="journal article" date="2020" name="BMC Genomics">
        <title>Correction to: Identification and distribution of gene clusters required for synthesis of sphingolipid metabolism inhibitors in diverse species of the filamentous fungus Fusarium.</title>
        <authorList>
            <person name="Kim H.S."/>
            <person name="Lohmar J.M."/>
            <person name="Busman M."/>
            <person name="Brown D.W."/>
            <person name="Naumann T.A."/>
            <person name="Divon H.H."/>
            <person name="Lysoe E."/>
            <person name="Uhlig S."/>
            <person name="Proctor R.H."/>
        </authorList>
    </citation>
    <scope>NUCLEOTIDE SEQUENCE</scope>
    <source>
        <strain evidence="2">NRRL 22465</strain>
    </source>
</reference>
<evidence type="ECO:0000313" key="2">
    <source>
        <dbReference type="EMBL" id="KAF4963151.1"/>
    </source>
</evidence>
<protein>
    <submittedName>
        <fullName evidence="2">Uncharacterized protein</fullName>
    </submittedName>
</protein>
<feature type="region of interest" description="Disordered" evidence="1">
    <location>
        <begin position="66"/>
        <end position="158"/>
    </location>
</feature>
<feature type="compositionally biased region" description="Pro residues" evidence="1">
    <location>
        <begin position="78"/>
        <end position="91"/>
    </location>
</feature>
<reference evidence="2" key="2">
    <citation type="submission" date="2020-05" db="EMBL/GenBank/DDBJ databases">
        <authorList>
            <person name="Kim H.-S."/>
            <person name="Proctor R.H."/>
            <person name="Brown D.W."/>
        </authorList>
    </citation>
    <scope>NUCLEOTIDE SEQUENCE</scope>
    <source>
        <strain evidence="2">NRRL 22465</strain>
    </source>
</reference>
<comment type="caution">
    <text evidence="2">The sequence shown here is derived from an EMBL/GenBank/DDBJ whole genome shotgun (WGS) entry which is preliminary data.</text>
</comment>
<gene>
    <name evidence="2" type="ORF">FZEAL_10953</name>
</gene>
<organism evidence="2 3">
    <name type="scientific">Fusarium zealandicum</name>
    <dbReference type="NCBI Taxonomy" id="1053134"/>
    <lineage>
        <taxon>Eukaryota</taxon>
        <taxon>Fungi</taxon>
        <taxon>Dikarya</taxon>
        <taxon>Ascomycota</taxon>
        <taxon>Pezizomycotina</taxon>
        <taxon>Sordariomycetes</taxon>
        <taxon>Hypocreomycetidae</taxon>
        <taxon>Hypocreales</taxon>
        <taxon>Nectriaceae</taxon>
        <taxon>Fusarium</taxon>
        <taxon>Fusarium staphyleae species complex</taxon>
    </lineage>
</organism>
<dbReference type="EMBL" id="JABEYC010001657">
    <property type="protein sequence ID" value="KAF4963151.1"/>
    <property type="molecule type" value="Genomic_DNA"/>
</dbReference>
<dbReference type="AlphaFoldDB" id="A0A8H4X6U8"/>
<feature type="compositionally biased region" description="Polar residues" evidence="1">
    <location>
        <begin position="135"/>
        <end position="155"/>
    </location>
</feature>